<evidence type="ECO:0000256" key="1">
    <source>
        <dbReference type="ARBA" id="ARBA00004651"/>
    </source>
</evidence>
<protein>
    <submittedName>
        <fullName evidence="7">Threonine/homoserine/homoserine lactone efflux protein</fullName>
    </submittedName>
</protein>
<evidence type="ECO:0000256" key="2">
    <source>
        <dbReference type="ARBA" id="ARBA00022475"/>
    </source>
</evidence>
<proteinExistence type="predicted"/>
<gene>
    <name evidence="7" type="ORF">QFZ46_003772</name>
</gene>
<dbReference type="RefSeq" id="WP_307364040.1">
    <property type="nucleotide sequence ID" value="NZ_JAUSXK010000001.1"/>
</dbReference>
<dbReference type="Proteomes" id="UP001239085">
    <property type="component" value="Unassembled WGS sequence"/>
</dbReference>
<feature type="transmembrane region" description="Helical" evidence="6">
    <location>
        <begin position="69"/>
        <end position="89"/>
    </location>
</feature>
<keyword evidence="8" id="KW-1185">Reference proteome</keyword>
<keyword evidence="2" id="KW-1003">Cell membrane</keyword>
<evidence type="ECO:0000256" key="6">
    <source>
        <dbReference type="SAM" id="Phobius"/>
    </source>
</evidence>
<evidence type="ECO:0000313" key="8">
    <source>
        <dbReference type="Proteomes" id="UP001239085"/>
    </source>
</evidence>
<keyword evidence="3 6" id="KW-0812">Transmembrane</keyword>
<sequence>MLSWEALLAFTFASFILIAIPGPSVLFVIGRSLALGRRGGILSVLGNEVGALPLVIAVSLGIGTIVAESIVVFTVIKIVGASYLVYLGIQAIRHRREGLEAGGRAGRPGVSGWVTFRQGVIVGATNPKTIVFFVAVLPQFVNYSAGNVALQMMLLGLVFTIVALLCDSVWAIAAGTARQWFSTSPKRLSAIRAAGGGMMIGLGGTLALTGNKA</sequence>
<organism evidence="7 8">
    <name type="scientific">Microbacterium murale</name>
    <dbReference type="NCBI Taxonomy" id="1081040"/>
    <lineage>
        <taxon>Bacteria</taxon>
        <taxon>Bacillati</taxon>
        <taxon>Actinomycetota</taxon>
        <taxon>Actinomycetes</taxon>
        <taxon>Micrococcales</taxon>
        <taxon>Microbacteriaceae</taxon>
        <taxon>Microbacterium</taxon>
    </lineage>
</organism>
<dbReference type="InterPro" id="IPR001123">
    <property type="entry name" value="LeuE-type"/>
</dbReference>
<comment type="subcellular location">
    <subcellularLocation>
        <location evidence="1">Cell membrane</location>
        <topology evidence="1">Multi-pass membrane protein</topology>
    </subcellularLocation>
</comment>
<feature type="transmembrane region" description="Helical" evidence="6">
    <location>
        <begin position="6"/>
        <end position="29"/>
    </location>
</feature>
<keyword evidence="5 6" id="KW-0472">Membrane</keyword>
<dbReference type="PANTHER" id="PTHR30086:SF20">
    <property type="entry name" value="ARGININE EXPORTER PROTEIN ARGO-RELATED"/>
    <property type="match status" value="1"/>
</dbReference>
<feature type="transmembrane region" description="Helical" evidence="6">
    <location>
        <begin position="189"/>
        <end position="208"/>
    </location>
</feature>
<dbReference type="PANTHER" id="PTHR30086">
    <property type="entry name" value="ARGININE EXPORTER PROTEIN ARGO"/>
    <property type="match status" value="1"/>
</dbReference>
<evidence type="ECO:0000256" key="5">
    <source>
        <dbReference type="ARBA" id="ARBA00023136"/>
    </source>
</evidence>
<evidence type="ECO:0000256" key="4">
    <source>
        <dbReference type="ARBA" id="ARBA00022989"/>
    </source>
</evidence>
<name>A0ABU0PF07_9MICO</name>
<feature type="transmembrane region" description="Helical" evidence="6">
    <location>
        <begin position="41"/>
        <end position="63"/>
    </location>
</feature>
<accession>A0ABU0PF07</accession>
<comment type="caution">
    <text evidence="7">The sequence shown here is derived from an EMBL/GenBank/DDBJ whole genome shotgun (WGS) entry which is preliminary data.</text>
</comment>
<evidence type="ECO:0000313" key="7">
    <source>
        <dbReference type="EMBL" id="MDQ0645612.1"/>
    </source>
</evidence>
<reference evidence="7 8" key="1">
    <citation type="submission" date="2023-07" db="EMBL/GenBank/DDBJ databases">
        <title>Comparative genomics of wheat-associated soil bacteria to identify genetic determinants of phenazine resistance.</title>
        <authorList>
            <person name="Mouncey N."/>
        </authorList>
    </citation>
    <scope>NUCLEOTIDE SEQUENCE [LARGE SCALE GENOMIC DNA]</scope>
    <source>
        <strain evidence="7 8">W2I7</strain>
    </source>
</reference>
<dbReference type="PIRSF" id="PIRSF006324">
    <property type="entry name" value="LeuE"/>
    <property type="match status" value="1"/>
</dbReference>
<dbReference type="Pfam" id="PF01810">
    <property type="entry name" value="LysE"/>
    <property type="match status" value="1"/>
</dbReference>
<dbReference type="EMBL" id="JAUSXK010000001">
    <property type="protein sequence ID" value="MDQ0645612.1"/>
    <property type="molecule type" value="Genomic_DNA"/>
</dbReference>
<feature type="transmembrane region" description="Helical" evidence="6">
    <location>
        <begin position="153"/>
        <end position="177"/>
    </location>
</feature>
<feature type="transmembrane region" description="Helical" evidence="6">
    <location>
        <begin position="120"/>
        <end position="141"/>
    </location>
</feature>
<keyword evidence="4 6" id="KW-1133">Transmembrane helix</keyword>
<evidence type="ECO:0000256" key="3">
    <source>
        <dbReference type="ARBA" id="ARBA00022692"/>
    </source>
</evidence>